<dbReference type="RefSeq" id="WP_239674680.1">
    <property type="nucleotide sequence ID" value="NZ_CP070499.1"/>
</dbReference>
<keyword evidence="2" id="KW-0812">Transmembrane</keyword>
<evidence type="ECO:0000313" key="3">
    <source>
        <dbReference type="EMBL" id="QSB12639.1"/>
    </source>
</evidence>
<feature type="transmembrane region" description="Helical" evidence="2">
    <location>
        <begin position="9"/>
        <end position="31"/>
    </location>
</feature>
<keyword evidence="4" id="KW-1185">Reference proteome</keyword>
<feature type="region of interest" description="Disordered" evidence="1">
    <location>
        <begin position="193"/>
        <end position="212"/>
    </location>
</feature>
<protein>
    <submittedName>
        <fullName evidence="3">DUF502 domain-containing protein</fullName>
    </submittedName>
</protein>
<keyword evidence="2" id="KW-0472">Membrane</keyword>
<accession>A0A895YBD6</accession>
<evidence type="ECO:0000256" key="1">
    <source>
        <dbReference type="SAM" id="MobiDB-lite"/>
    </source>
</evidence>
<proteinExistence type="predicted"/>
<evidence type="ECO:0000313" key="4">
    <source>
        <dbReference type="Proteomes" id="UP000662857"/>
    </source>
</evidence>
<sequence length="212" mass="23364">MRRLNLQRYLITGVLLLLPLWLTYLVLRFVFTTLAGISAPLVRAVADLPEWALLLVSGVLTLLLLYLLGWFGSWVFGRRLIHYFDSLVTRIPLVQSIYGGAKKLLNVLQSSPDQAQRVVLVEFPHPGMKAVGLVTRVLTDQVTGEQYAAVYVPTTPNPTSGFLELVPLDRVHPSDMSLDEAMTFIISGGAINPQRFTPADTGQAAPDPRPAT</sequence>
<gene>
    <name evidence="3" type="ORF">JQS43_13080</name>
</gene>
<organism evidence="3 4">
    <name type="scientific">Natronosporangium hydrolyticum</name>
    <dbReference type="NCBI Taxonomy" id="2811111"/>
    <lineage>
        <taxon>Bacteria</taxon>
        <taxon>Bacillati</taxon>
        <taxon>Actinomycetota</taxon>
        <taxon>Actinomycetes</taxon>
        <taxon>Micromonosporales</taxon>
        <taxon>Micromonosporaceae</taxon>
        <taxon>Natronosporangium</taxon>
    </lineage>
</organism>
<dbReference type="KEGG" id="nhy:JQS43_13080"/>
<dbReference type="PANTHER" id="PTHR31876">
    <property type="entry name" value="COV-LIKE PROTEIN 1"/>
    <property type="match status" value="1"/>
</dbReference>
<evidence type="ECO:0000256" key="2">
    <source>
        <dbReference type="SAM" id="Phobius"/>
    </source>
</evidence>
<dbReference type="Proteomes" id="UP000662857">
    <property type="component" value="Chromosome"/>
</dbReference>
<reference evidence="3" key="1">
    <citation type="submission" date="2021-02" db="EMBL/GenBank/DDBJ databases">
        <title>Natrosporangium hydrolyticum gen. nov., sp. nov, a haloalkaliphilic actinobacterium from a soda solonchak soil.</title>
        <authorList>
            <person name="Sorokin D.Y."/>
            <person name="Khijniak T.V."/>
            <person name="Zakharycheva A.P."/>
            <person name="Boueva O.V."/>
            <person name="Ariskina E.V."/>
            <person name="Hahnke R.L."/>
            <person name="Bunk B."/>
            <person name="Sproer C."/>
            <person name="Schumann P."/>
            <person name="Evtushenko L.I."/>
            <person name="Kublanov I.V."/>
        </authorList>
    </citation>
    <scope>NUCLEOTIDE SEQUENCE</scope>
    <source>
        <strain evidence="3">DSM 106523</strain>
    </source>
</reference>
<dbReference type="Pfam" id="PF04367">
    <property type="entry name" value="DUF502"/>
    <property type="match status" value="1"/>
</dbReference>
<dbReference type="EMBL" id="CP070499">
    <property type="protein sequence ID" value="QSB12639.1"/>
    <property type="molecule type" value="Genomic_DNA"/>
</dbReference>
<feature type="transmembrane region" description="Helical" evidence="2">
    <location>
        <begin position="51"/>
        <end position="76"/>
    </location>
</feature>
<dbReference type="InterPro" id="IPR007462">
    <property type="entry name" value="COV1-like"/>
</dbReference>
<name>A0A895YBD6_9ACTN</name>
<dbReference type="PANTHER" id="PTHR31876:SF26">
    <property type="entry name" value="PROTEIN LIKE COV 2"/>
    <property type="match status" value="1"/>
</dbReference>
<keyword evidence="2" id="KW-1133">Transmembrane helix</keyword>
<dbReference type="AlphaFoldDB" id="A0A895YBD6"/>